<keyword evidence="3" id="KW-1185">Reference proteome</keyword>
<dbReference type="Pfam" id="PF16289">
    <property type="entry name" value="PIN_12"/>
    <property type="match status" value="1"/>
</dbReference>
<dbReference type="Gene3D" id="3.40.50.1010">
    <property type="entry name" value="5'-nuclease"/>
    <property type="match status" value="1"/>
</dbReference>
<proteinExistence type="predicted"/>
<dbReference type="SUPFAM" id="SSF88723">
    <property type="entry name" value="PIN domain-like"/>
    <property type="match status" value="1"/>
</dbReference>
<organism evidence="2 3">
    <name type="scientific">Streptomyces chlorus</name>
    <dbReference type="NCBI Taxonomy" id="887452"/>
    <lineage>
        <taxon>Bacteria</taxon>
        <taxon>Bacillati</taxon>
        <taxon>Actinomycetota</taxon>
        <taxon>Actinomycetes</taxon>
        <taxon>Kitasatosporales</taxon>
        <taxon>Streptomycetaceae</taxon>
        <taxon>Streptomyces</taxon>
    </lineage>
</organism>
<gene>
    <name evidence="2" type="ORF">ACFPZI_37020</name>
</gene>
<evidence type="ECO:0000259" key="1">
    <source>
        <dbReference type="Pfam" id="PF16289"/>
    </source>
</evidence>
<feature type="domain" description="DUF4935" evidence="1">
    <location>
        <begin position="2"/>
        <end position="162"/>
    </location>
</feature>
<sequence>MIILDTNILWGLTPEDSSADLLRAIRSVAGERVAVPWVVMEELAAQRAIKYQEQHARATAAIDALRETTPWSLGSPLGPCEPNDVRKDCRERWSTVLDVIETSYSAFREAAFREANCLPPCKIHKSEKIGSRDAAIWLSAIEYAKQHPEEQIYFVSNNTRDFGDGTAYPDPMDKDVAGLTNTFRHYRNMDELVAEFATAVPTDETALRTLLEKPKIRSQLVNTATEIGCLPMDGTFNCTIADADGVLMVVPAYGWFTGGRLTVDEVKALQSYRIGDQEWFMATVRWQLTGFVNADRATTWGACRLTTTVLLVPSTSDPRLTILRADWPQPVTAEVFQSIDFPPLEFSEAAEDAMQTMRESLAASIRPDLHPLRGPRAYEGAWARARRAGAVGVPRTPIGE</sequence>
<accession>A0ABW1EBN2</accession>
<dbReference type="EMBL" id="JBHSOA010000149">
    <property type="protein sequence ID" value="MFC5857156.1"/>
    <property type="molecule type" value="Genomic_DNA"/>
</dbReference>
<comment type="caution">
    <text evidence="2">The sequence shown here is derived from an EMBL/GenBank/DDBJ whole genome shotgun (WGS) entry which is preliminary data.</text>
</comment>
<reference evidence="3" key="1">
    <citation type="journal article" date="2019" name="Int. J. Syst. Evol. Microbiol.">
        <title>The Global Catalogue of Microorganisms (GCM) 10K type strain sequencing project: providing services to taxonomists for standard genome sequencing and annotation.</title>
        <authorList>
            <consortium name="The Broad Institute Genomics Platform"/>
            <consortium name="The Broad Institute Genome Sequencing Center for Infectious Disease"/>
            <person name="Wu L."/>
            <person name="Ma J."/>
        </authorList>
    </citation>
    <scope>NUCLEOTIDE SEQUENCE [LARGE SCALE GENOMIC DNA]</scope>
    <source>
        <strain evidence="3">JCM 10411</strain>
    </source>
</reference>
<dbReference type="InterPro" id="IPR029060">
    <property type="entry name" value="PIN-like_dom_sf"/>
</dbReference>
<dbReference type="RefSeq" id="WP_381371557.1">
    <property type="nucleotide sequence ID" value="NZ_JBHSOA010000149.1"/>
</dbReference>
<dbReference type="InterPro" id="IPR032557">
    <property type="entry name" value="DUF4935"/>
</dbReference>
<evidence type="ECO:0000313" key="3">
    <source>
        <dbReference type="Proteomes" id="UP001596180"/>
    </source>
</evidence>
<name>A0ABW1EBN2_9ACTN</name>
<protein>
    <submittedName>
        <fullName evidence="2">PIN domain-containing protein</fullName>
    </submittedName>
</protein>
<dbReference type="Proteomes" id="UP001596180">
    <property type="component" value="Unassembled WGS sequence"/>
</dbReference>
<evidence type="ECO:0000313" key="2">
    <source>
        <dbReference type="EMBL" id="MFC5857156.1"/>
    </source>
</evidence>